<keyword evidence="4" id="KW-1185">Reference proteome</keyword>
<reference evidence="3 4" key="1">
    <citation type="submission" date="2016-07" db="EMBL/GenBank/DDBJ databases">
        <title>Pervasive Adenine N6-methylation of Active Genes in Fungi.</title>
        <authorList>
            <consortium name="DOE Joint Genome Institute"/>
            <person name="Mondo S.J."/>
            <person name="Dannebaum R.O."/>
            <person name="Kuo R.C."/>
            <person name="Labutti K."/>
            <person name="Haridas S."/>
            <person name="Kuo A."/>
            <person name="Salamov A."/>
            <person name="Ahrendt S.R."/>
            <person name="Lipzen A."/>
            <person name="Sullivan W."/>
            <person name="Andreopoulos W.B."/>
            <person name="Clum A."/>
            <person name="Lindquist E."/>
            <person name="Daum C."/>
            <person name="Ramamoorthy G.K."/>
            <person name="Gryganskyi A."/>
            <person name="Culley D."/>
            <person name="Magnuson J.K."/>
            <person name="James T.Y."/>
            <person name="O'Malley M.A."/>
            <person name="Stajich J.E."/>
            <person name="Spatafora J.W."/>
            <person name="Visel A."/>
            <person name="Grigoriev I.V."/>
        </authorList>
    </citation>
    <scope>NUCLEOTIDE SEQUENCE [LARGE SCALE GENOMIC DNA]</scope>
    <source>
        <strain evidence="3 4">PL171</strain>
    </source>
</reference>
<feature type="compositionally biased region" description="Low complexity" evidence="1">
    <location>
        <begin position="148"/>
        <end position="158"/>
    </location>
</feature>
<dbReference type="Gene3D" id="2.40.50.690">
    <property type="match status" value="1"/>
</dbReference>
<feature type="compositionally biased region" description="Basic and acidic residues" evidence="1">
    <location>
        <begin position="159"/>
        <end position="168"/>
    </location>
</feature>
<sequence>MTNTATGFGHATAQAQGQDDLPPTLSSADILKLQLQHFIPLPTPHASVPPSGSFDDFAAKYDYNQAALALPATDPDIATVGALRESIFLQERREQLRKITSQAVKAVAAVASAAAAADSSTGCSEQQASPKDKKSSKKTLQSALADKSTTNGTSSSSSADRERERDPIFPEWVSESALKTGIAEGKYIVGPLRINKRSTLDAYVSVGAGDSEDERDILIYGRIARNRALDGDHVAIELVPAAAVLAERLKVHERRDADRKSRRSKTPDTSAQQAGGTGSDDTPAAADSGDEAAAKPVAAREIDPTQPCGRVVRVVRRSLMGKIIGALATSRPSVGTQQRVFNTIGDFAWLKPIDPRHPLLRIPRDCLPAEYLVRPQDFNEFLWSASFTSWDRTEEYPEGTIEKQLGPIGDIEVYRAAIYEANSVMTDPFSDECLSCLPPVPWEISDEERAKRVDFTGECVVSVDPRTARDLDDACHVRHLGDDTYQLGVHIADVSHFIPAGSALDERAMDVATTVYLVDDVVPMLPRLLCEDLCSLNPDVERLAFSVVWTIRFDQLSNSIEFLDTQFCKSIIRSRAKLAYEQAQEIIDGKPLDIEVDCAEQIEQSIRLLYSISACLRSKRFENGAVSMNSRTYVHVPSLFIIISCLFSTHYHMNVLIVLIAKLSFLLDDSSTPIACQPYVIRDSNRMIEEFMLLANESVAKKIYSHFPHLALLRRHQPPSFHPIKDLKHRLTGCGVDLDASSSYNLQQSLNAIQDPTVRSLVRSLCVRAMKRAEYVCVDEMKEEALRHYALAMDHYTHFTSPIRRAADIVVHRLLFAAIEGTAPPSTLDTMRVKSIAATCNGKKQLSRVAQEASGLLFLCLFLEHRVPKDQVFVAYITAVKEQLIELHVPCFGMDNRIFYESFTARTSFDAKSMRVSFRWPVSGKQTEWTVFQQIQVTLRPDLSKAIPEIVVLPVEEDNDKSKRAVRESSELAPPALLRVPTGTFGPLDEGEDV</sequence>
<gene>
    <name evidence="3" type="ORF">BCR44DRAFT_31141</name>
</gene>
<dbReference type="SMART" id="SM00955">
    <property type="entry name" value="RNB"/>
    <property type="match status" value="1"/>
</dbReference>
<dbReference type="InterPro" id="IPR041505">
    <property type="entry name" value="Dis3_CSD2"/>
</dbReference>
<dbReference type="Pfam" id="PF00773">
    <property type="entry name" value="RNB"/>
    <property type="match status" value="1"/>
</dbReference>
<evidence type="ECO:0000259" key="2">
    <source>
        <dbReference type="SMART" id="SM00955"/>
    </source>
</evidence>
<dbReference type="GO" id="GO:0006402">
    <property type="term" value="P:mRNA catabolic process"/>
    <property type="evidence" value="ECO:0007669"/>
    <property type="project" value="TreeGrafter"/>
</dbReference>
<proteinExistence type="predicted"/>
<dbReference type="GO" id="GO:0000932">
    <property type="term" value="C:P-body"/>
    <property type="evidence" value="ECO:0007669"/>
    <property type="project" value="TreeGrafter"/>
</dbReference>
<feature type="region of interest" description="Disordered" evidence="1">
    <location>
        <begin position="1"/>
        <end position="23"/>
    </location>
</feature>
<dbReference type="AlphaFoldDB" id="A0A1Y2HVS0"/>
<dbReference type="InterPro" id="IPR001900">
    <property type="entry name" value="RNase_II/R"/>
</dbReference>
<dbReference type="InterPro" id="IPR012340">
    <property type="entry name" value="NA-bd_OB-fold"/>
</dbReference>
<organism evidence="3 4">
    <name type="scientific">Catenaria anguillulae PL171</name>
    <dbReference type="NCBI Taxonomy" id="765915"/>
    <lineage>
        <taxon>Eukaryota</taxon>
        <taxon>Fungi</taxon>
        <taxon>Fungi incertae sedis</taxon>
        <taxon>Blastocladiomycota</taxon>
        <taxon>Blastocladiomycetes</taxon>
        <taxon>Blastocladiales</taxon>
        <taxon>Catenariaceae</taxon>
        <taxon>Catenaria</taxon>
    </lineage>
</organism>
<evidence type="ECO:0000313" key="3">
    <source>
        <dbReference type="EMBL" id="ORZ37851.1"/>
    </source>
</evidence>
<accession>A0A1Y2HVS0</accession>
<dbReference type="PANTHER" id="PTHR23355:SF9">
    <property type="entry name" value="DIS3-LIKE EXONUCLEASE 2"/>
    <property type="match status" value="1"/>
</dbReference>
<evidence type="ECO:0000313" key="4">
    <source>
        <dbReference type="Proteomes" id="UP000193411"/>
    </source>
</evidence>
<dbReference type="GO" id="GO:0000175">
    <property type="term" value="F:3'-5'-RNA exonuclease activity"/>
    <property type="evidence" value="ECO:0007669"/>
    <property type="project" value="TreeGrafter"/>
</dbReference>
<protein>
    <recommendedName>
        <fullName evidence="2">RNB domain-containing protein</fullName>
    </recommendedName>
</protein>
<dbReference type="GO" id="GO:0003723">
    <property type="term" value="F:RNA binding"/>
    <property type="evidence" value="ECO:0007669"/>
    <property type="project" value="InterPro"/>
</dbReference>
<comment type="caution">
    <text evidence="3">The sequence shown here is derived from an EMBL/GenBank/DDBJ whole genome shotgun (WGS) entry which is preliminary data.</text>
</comment>
<dbReference type="SUPFAM" id="SSF50249">
    <property type="entry name" value="Nucleic acid-binding proteins"/>
    <property type="match status" value="3"/>
</dbReference>
<feature type="domain" description="RNB" evidence="2">
    <location>
        <begin position="452"/>
        <end position="821"/>
    </location>
</feature>
<dbReference type="PANTHER" id="PTHR23355">
    <property type="entry name" value="RIBONUCLEASE"/>
    <property type="match status" value="1"/>
</dbReference>
<evidence type="ECO:0000256" key="1">
    <source>
        <dbReference type="SAM" id="MobiDB-lite"/>
    </source>
</evidence>
<dbReference type="STRING" id="765915.A0A1Y2HVS0"/>
<dbReference type="Proteomes" id="UP000193411">
    <property type="component" value="Unassembled WGS sequence"/>
</dbReference>
<dbReference type="Gene3D" id="2.40.50.700">
    <property type="match status" value="1"/>
</dbReference>
<dbReference type="EMBL" id="MCFL01000011">
    <property type="protein sequence ID" value="ORZ37851.1"/>
    <property type="molecule type" value="Genomic_DNA"/>
</dbReference>
<dbReference type="OrthoDB" id="372421at2759"/>
<dbReference type="Pfam" id="PF17849">
    <property type="entry name" value="OB_Dis3"/>
    <property type="match status" value="1"/>
</dbReference>
<feature type="region of interest" description="Disordered" evidence="1">
    <location>
        <begin position="118"/>
        <end position="168"/>
    </location>
</feature>
<name>A0A1Y2HVS0_9FUNG</name>
<feature type="region of interest" description="Disordered" evidence="1">
    <location>
        <begin position="253"/>
        <end position="302"/>
    </location>
</feature>
<dbReference type="InterPro" id="IPR050180">
    <property type="entry name" value="RNR_Ribonuclease"/>
</dbReference>